<evidence type="ECO:0000256" key="3">
    <source>
        <dbReference type="SAM" id="MobiDB-lite"/>
    </source>
</evidence>
<gene>
    <name evidence="5" type="primary">fcf2</name>
    <name evidence="5" type="ORF">LPJ53_001994</name>
</gene>
<dbReference type="Proteomes" id="UP001149813">
    <property type="component" value="Unassembled WGS sequence"/>
</dbReference>
<keyword evidence="2" id="KW-0539">Nucleus</keyword>
<dbReference type="GO" id="GO:0003723">
    <property type="term" value="F:RNA binding"/>
    <property type="evidence" value="ECO:0007669"/>
    <property type="project" value="TreeGrafter"/>
</dbReference>
<dbReference type="OrthoDB" id="427886at2759"/>
<feature type="compositionally biased region" description="Basic residues" evidence="3">
    <location>
        <begin position="235"/>
        <end position="252"/>
    </location>
</feature>
<feature type="region of interest" description="Disordered" evidence="3">
    <location>
        <begin position="222"/>
        <end position="252"/>
    </location>
</feature>
<feature type="region of interest" description="Disordered" evidence="3">
    <location>
        <begin position="25"/>
        <end position="49"/>
    </location>
</feature>
<dbReference type="PANTHER" id="PTHR21686">
    <property type="entry name" value="DEOXYNUCLEOTIDYLTRANSFERASE TERMINAL-INTERACTING PROTEIN 2"/>
    <property type="match status" value="1"/>
</dbReference>
<evidence type="ECO:0000259" key="4">
    <source>
        <dbReference type="Pfam" id="PF08698"/>
    </source>
</evidence>
<evidence type="ECO:0000256" key="1">
    <source>
        <dbReference type="ARBA" id="ARBA00004604"/>
    </source>
</evidence>
<dbReference type="GO" id="GO:0005730">
    <property type="term" value="C:nucleolus"/>
    <property type="evidence" value="ECO:0007669"/>
    <property type="project" value="UniProtKB-SubCell"/>
</dbReference>
<comment type="subcellular location">
    <subcellularLocation>
        <location evidence="1">Nucleus</location>
        <location evidence="1">Nucleolus</location>
    </subcellularLocation>
</comment>
<dbReference type="Pfam" id="PF08698">
    <property type="entry name" value="Fcf2"/>
    <property type="match status" value="1"/>
</dbReference>
<sequence length="252" mass="27750">MSSLETEHASVFGLNDSALEGLLSQARETMAQKNKAAEAAAKKHESSKPAALAVSLRFDAGVRMGSSELLQTDETTGMTRLNTERVYDEMASGSTSGSGVDAIVSGSKAAADPTVKYKSRKEITDDKSKHAGKKWFGMKAPVLTPELKNDVRVLQLRNVLDPKRFYKKDAGTKKIPKYFEMGTIIEGPTEFYSARLTKKERKTNLVDELLADKQARDYFKRKVGEIHTKNNSGLRGRRSQGPKKFKGGSSKK</sequence>
<evidence type="ECO:0000313" key="5">
    <source>
        <dbReference type="EMBL" id="KAJ1723713.1"/>
    </source>
</evidence>
<dbReference type="InterPro" id="IPR014810">
    <property type="entry name" value="Fcf2_C"/>
</dbReference>
<protein>
    <submittedName>
        <fullName evidence="5">Rrna-processing protein fcf2</fullName>
    </submittedName>
</protein>
<evidence type="ECO:0000256" key="2">
    <source>
        <dbReference type="ARBA" id="ARBA00023242"/>
    </source>
</evidence>
<accession>A0A9W7Y499</accession>
<name>A0A9W7Y499_9FUNG</name>
<dbReference type="GO" id="GO:0006396">
    <property type="term" value="P:RNA processing"/>
    <property type="evidence" value="ECO:0007669"/>
    <property type="project" value="TreeGrafter"/>
</dbReference>
<reference evidence="5" key="1">
    <citation type="submission" date="2022-07" db="EMBL/GenBank/DDBJ databases">
        <title>Phylogenomic reconstructions and comparative analyses of Kickxellomycotina fungi.</title>
        <authorList>
            <person name="Reynolds N.K."/>
            <person name="Stajich J.E."/>
            <person name="Barry K."/>
            <person name="Grigoriev I.V."/>
            <person name="Crous P."/>
            <person name="Smith M.E."/>
        </authorList>
    </citation>
    <scope>NUCLEOTIDE SEQUENCE</scope>
    <source>
        <strain evidence="5">NBRC 32514</strain>
    </source>
</reference>
<dbReference type="AlphaFoldDB" id="A0A9W7Y499"/>
<dbReference type="EMBL" id="JANBOJ010000056">
    <property type="protein sequence ID" value="KAJ1723713.1"/>
    <property type="molecule type" value="Genomic_DNA"/>
</dbReference>
<dbReference type="PANTHER" id="PTHR21686:SF12">
    <property type="entry name" value="DEOXYNUCLEOTIDYLTRANSFERASE TERMINAL-INTERACTING PROTEIN 2"/>
    <property type="match status" value="1"/>
</dbReference>
<dbReference type="InterPro" id="IPR039883">
    <property type="entry name" value="Fcf2/DNTTIP2"/>
</dbReference>
<keyword evidence="6" id="KW-1185">Reference proteome</keyword>
<evidence type="ECO:0000313" key="6">
    <source>
        <dbReference type="Proteomes" id="UP001149813"/>
    </source>
</evidence>
<comment type="caution">
    <text evidence="5">The sequence shown here is derived from an EMBL/GenBank/DDBJ whole genome shotgun (WGS) entry which is preliminary data.</text>
</comment>
<feature type="domain" description="Fcf2 pre-rRNA processing C-terminal" evidence="4">
    <location>
        <begin position="128"/>
        <end position="222"/>
    </location>
</feature>
<organism evidence="5 6">
    <name type="scientific">Coemansia erecta</name>
    <dbReference type="NCBI Taxonomy" id="147472"/>
    <lineage>
        <taxon>Eukaryota</taxon>
        <taxon>Fungi</taxon>
        <taxon>Fungi incertae sedis</taxon>
        <taxon>Zoopagomycota</taxon>
        <taxon>Kickxellomycotina</taxon>
        <taxon>Kickxellomycetes</taxon>
        <taxon>Kickxellales</taxon>
        <taxon>Kickxellaceae</taxon>
        <taxon>Coemansia</taxon>
    </lineage>
</organism>
<proteinExistence type="predicted"/>